<organism evidence="1 2">
    <name type="scientific">Streptomyces tremellae</name>
    <dbReference type="NCBI Taxonomy" id="1124239"/>
    <lineage>
        <taxon>Bacteria</taxon>
        <taxon>Bacillati</taxon>
        <taxon>Actinomycetota</taxon>
        <taxon>Actinomycetes</taxon>
        <taxon>Kitasatosporales</taxon>
        <taxon>Streptomycetaceae</taxon>
        <taxon>Streptomyces</taxon>
    </lineage>
</organism>
<comment type="caution">
    <text evidence="1">The sequence shown here is derived from an EMBL/GenBank/DDBJ whole genome shotgun (WGS) entry which is preliminary data.</text>
</comment>
<gene>
    <name evidence="1" type="ORF">GCM10023082_01330</name>
</gene>
<name>A0ABP7DN04_9ACTN</name>
<dbReference type="EMBL" id="BAABEP010000001">
    <property type="protein sequence ID" value="GAA3707081.1"/>
    <property type="molecule type" value="Genomic_DNA"/>
</dbReference>
<sequence length="90" mass="9068">MPREGLRSEDVGLLAAGVADLALSTCGAALRTAGGLLGRSDAGDLAAQGRQDLRARGRLPLDRLGVGGEAHLEVLARHARSRGDAEGAGA</sequence>
<proteinExistence type="predicted"/>
<dbReference type="RefSeq" id="WP_345639792.1">
    <property type="nucleotide sequence ID" value="NZ_BAABEP010000001.1"/>
</dbReference>
<keyword evidence="2" id="KW-1185">Reference proteome</keyword>
<evidence type="ECO:0000313" key="1">
    <source>
        <dbReference type="EMBL" id="GAA3707081.1"/>
    </source>
</evidence>
<dbReference type="Proteomes" id="UP001499884">
    <property type="component" value="Unassembled WGS sequence"/>
</dbReference>
<evidence type="ECO:0008006" key="3">
    <source>
        <dbReference type="Google" id="ProtNLM"/>
    </source>
</evidence>
<accession>A0ABP7DN04</accession>
<protein>
    <recommendedName>
        <fullName evidence="3">Polyprenyl synthetase</fullName>
    </recommendedName>
</protein>
<reference evidence="2" key="1">
    <citation type="journal article" date="2019" name="Int. J. Syst. Evol. Microbiol.">
        <title>The Global Catalogue of Microorganisms (GCM) 10K type strain sequencing project: providing services to taxonomists for standard genome sequencing and annotation.</title>
        <authorList>
            <consortium name="The Broad Institute Genomics Platform"/>
            <consortium name="The Broad Institute Genome Sequencing Center for Infectious Disease"/>
            <person name="Wu L."/>
            <person name="Ma J."/>
        </authorList>
    </citation>
    <scope>NUCLEOTIDE SEQUENCE [LARGE SCALE GENOMIC DNA]</scope>
    <source>
        <strain evidence="2">JCM 30846</strain>
    </source>
</reference>
<evidence type="ECO:0000313" key="2">
    <source>
        <dbReference type="Proteomes" id="UP001499884"/>
    </source>
</evidence>